<reference evidence="1 2" key="1">
    <citation type="journal article" date="2009" name="Nat. Genet.">
        <title>The genome of the cucumber, Cucumis sativus L.</title>
        <authorList>
            <person name="Huang S."/>
            <person name="Li R."/>
            <person name="Zhang Z."/>
            <person name="Li L."/>
            <person name="Gu X."/>
            <person name="Fan W."/>
            <person name="Lucas W.J."/>
            <person name="Wang X."/>
            <person name="Xie B."/>
            <person name="Ni P."/>
            <person name="Ren Y."/>
            <person name="Zhu H."/>
            <person name="Li J."/>
            <person name="Lin K."/>
            <person name="Jin W."/>
            <person name="Fei Z."/>
            <person name="Li G."/>
            <person name="Staub J."/>
            <person name="Kilian A."/>
            <person name="van der Vossen E.A."/>
            <person name="Wu Y."/>
            <person name="Guo J."/>
            <person name="He J."/>
            <person name="Jia Z."/>
            <person name="Ren Y."/>
            <person name="Tian G."/>
            <person name="Lu Y."/>
            <person name="Ruan J."/>
            <person name="Qian W."/>
            <person name="Wang M."/>
            <person name="Huang Q."/>
            <person name="Li B."/>
            <person name="Xuan Z."/>
            <person name="Cao J."/>
            <person name="Asan"/>
            <person name="Wu Z."/>
            <person name="Zhang J."/>
            <person name="Cai Q."/>
            <person name="Bai Y."/>
            <person name="Zhao B."/>
            <person name="Han Y."/>
            <person name="Li Y."/>
            <person name="Li X."/>
            <person name="Wang S."/>
            <person name="Shi Q."/>
            <person name="Liu S."/>
            <person name="Cho W.K."/>
            <person name="Kim J.Y."/>
            <person name="Xu Y."/>
            <person name="Heller-Uszynska K."/>
            <person name="Miao H."/>
            <person name="Cheng Z."/>
            <person name="Zhang S."/>
            <person name="Wu J."/>
            <person name="Yang Y."/>
            <person name="Kang H."/>
            <person name="Li M."/>
            <person name="Liang H."/>
            <person name="Ren X."/>
            <person name="Shi Z."/>
            <person name="Wen M."/>
            <person name="Jian M."/>
            <person name="Yang H."/>
            <person name="Zhang G."/>
            <person name="Yang Z."/>
            <person name="Chen R."/>
            <person name="Liu S."/>
            <person name="Li J."/>
            <person name="Ma L."/>
            <person name="Liu H."/>
            <person name="Zhou Y."/>
            <person name="Zhao J."/>
            <person name="Fang X."/>
            <person name="Li G."/>
            <person name="Fang L."/>
            <person name="Li Y."/>
            <person name="Liu D."/>
            <person name="Zheng H."/>
            <person name="Zhang Y."/>
            <person name="Qin N."/>
            <person name="Li Z."/>
            <person name="Yang G."/>
            <person name="Yang S."/>
            <person name="Bolund L."/>
            <person name="Kristiansen K."/>
            <person name="Zheng H."/>
            <person name="Li S."/>
            <person name="Zhang X."/>
            <person name="Yang H."/>
            <person name="Wang J."/>
            <person name="Sun R."/>
            <person name="Zhang B."/>
            <person name="Jiang S."/>
            <person name="Wang J."/>
            <person name="Du Y."/>
            <person name="Li S."/>
        </authorList>
    </citation>
    <scope>NUCLEOTIDE SEQUENCE [LARGE SCALE GENOMIC DNA]</scope>
    <source>
        <strain evidence="2">cv. 9930</strain>
    </source>
</reference>
<name>A0A0A0KIQ1_CUCSA</name>
<dbReference type="EMBL" id="CM002926">
    <property type="protein sequence ID" value="KGN49590.1"/>
    <property type="molecule type" value="Genomic_DNA"/>
</dbReference>
<organism evidence="1 2">
    <name type="scientific">Cucumis sativus</name>
    <name type="common">Cucumber</name>
    <dbReference type="NCBI Taxonomy" id="3659"/>
    <lineage>
        <taxon>Eukaryota</taxon>
        <taxon>Viridiplantae</taxon>
        <taxon>Streptophyta</taxon>
        <taxon>Embryophyta</taxon>
        <taxon>Tracheophyta</taxon>
        <taxon>Spermatophyta</taxon>
        <taxon>Magnoliopsida</taxon>
        <taxon>eudicotyledons</taxon>
        <taxon>Gunneridae</taxon>
        <taxon>Pentapetalae</taxon>
        <taxon>rosids</taxon>
        <taxon>fabids</taxon>
        <taxon>Cucurbitales</taxon>
        <taxon>Cucurbitaceae</taxon>
        <taxon>Benincaseae</taxon>
        <taxon>Cucumis</taxon>
    </lineage>
</organism>
<sequence>MFDDYTFDHIRSPFNVRRNLILCSPSVSVHRSLLAPRSDLKNEFHNLLRVSRSSLISASIVRNSRIFFVIHRSRIIYASFSCKSCSAASTPNHDCSQPRSDEAQSKKFDFVHVSRDLWLALLLPLLLKRAISNI</sequence>
<reference evidence="1 2" key="2">
    <citation type="journal article" date="2009" name="PLoS ONE">
        <title>An integrated genetic and cytogenetic map of the cucumber genome.</title>
        <authorList>
            <person name="Ren Y."/>
            <person name="Zhang Z."/>
            <person name="Liu J."/>
            <person name="Staub J.E."/>
            <person name="Han Y."/>
            <person name="Cheng Z."/>
            <person name="Li X."/>
            <person name="Lu J."/>
            <person name="Miao H."/>
            <person name="Kang H."/>
            <person name="Xie B."/>
            <person name="Gu X."/>
            <person name="Wang X."/>
            <person name="Du Y."/>
            <person name="Jin W."/>
            <person name="Huang S."/>
        </authorList>
    </citation>
    <scope>NUCLEOTIDE SEQUENCE [LARGE SCALE GENOMIC DNA]</scope>
    <source>
        <strain evidence="2">cv. 9930</strain>
    </source>
</reference>
<dbReference type="Gramene" id="KGN49590">
    <property type="protein sequence ID" value="KGN49590"/>
    <property type="gene ID" value="Csa_5G013780"/>
</dbReference>
<gene>
    <name evidence="1" type="ORF">Csa_5G013780</name>
</gene>
<evidence type="ECO:0000313" key="2">
    <source>
        <dbReference type="Proteomes" id="UP000029981"/>
    </source>
</evidence>
<dbReference type="AlphaFoldDB" id="A0A0A0KIQ1"/>
<reference evidence="1 2" key="3">
    <citation type="journal article" date="2010" name="BMC Genomics">
        <title>Transcriptome sequencing and comparative analysis of cucumber flowers with different sex types.</title>
        <authorList>
            <person name="Guo S."/>
            <person name="Zheng Y."/>
            <person name="Joung J.G."/>
            <person name="Liu S."/>
            <person name="Zhang Z."/>
            <person name="Crasta O.R."/>
            <person name="Sobral B.W."/>
            <person name="Xu Y."/>
            <person name="Huang S."/>
            <person name="Fei Z."/>
        </authorList>
    </citation>
    <scope>NUCLEOTIDE SEQUENCE [LARGE SCALE GENOMIC DNA]</scope>
    <source>
        <strain evidence="2">cv. 9930</strain>
    </source>
</reference>
<protein>
    <submittedName>
        <fullName evidence="1">Uncharacterized protein</fullName>
    </submittedName>
</protein>
<accession>A0A0A0KIQ1</accession>
<reference evidence="1 2" key="4">
    <citation type="journal article" date="2011" name="BMC Genomics">
        <title>RNA-Seq improves annotation of protein-coding genes in the cucumber genome.</title>
        <authorList>
            <person name="Li Z."/>
            <person name="Zhang Z."/>
            <person name="Yan P."/>
            <person name="Huang S."/>
            <person name="Fei Z."/>
            <person name="Lin K."/>
        </authorList>
    </citation>
    <scope>NUCLEOTIDE SEQUENCE [LARGE SCALE GENOMIC DNA]</scope>
    <source>
        <strain evidence="2">cv. 9930</strain>
    </source>
</reference>
<evidence type="ECO:0000313" key="1">
    <source>
        <dbReference type="EMBL" id="KGN49590.1"/>
    </source>
</evidence>
<proteinExistence type="predicted"/>
<dbReference type="Proteomes" id="UP000029981">
    <property type="component" value="Chromosome 5"/>
</dbReference>
<keyword evidence="2" id="KW-1185">Reference proteome</keyword>